<dbReference type="GO" id="GO:0000155">
    <property type="term" value="F:phosphorelay sensor kinase activity"/>
    <property type="evidence" value="ECO:0007669"/>
    <property type="project" value="InterPro"/>
</dbReference>
<evidence type="ECO:0000259" key="4">
    <source>
        <dbReference type="PROSITE" id="PS50109"/>
    </source>
</evidence>
<gene>
    <name evidence="5" type="ORF">XM47_03080</name>
</gene>
<evidence type="ECO:0000256" key="1">
    <source>
        <dbReference type="ARBA" id="ARBA00000085"/>
    </source>
</evidence>
<dbReference type="EMBL" id="LAZL01000003">
    <property type="protein sequence ID" value="KMT66630.1"/>
    <property type="molecule type" value="Genomic_DNA"/>
</dbReference>
<dbReference type="EC" id="2.7.13.3" evidence="2"/>
<feature type="domain" description="Histidine kinase" evidence="4">
    <location>
        <begin position="69"/>
        <end position="318"/>
    </location>
</feature>
<dbReference type="InterPro" id="IPR036097">
    <property type="entry name" value="HisK_dim/P_sf"/>
</dbReference>
<accession>A0A0J8GV19</accession>
<dbReference type="PANTHER" id="PTHR43065:SF50">
    <property type="entry name" value="HISTIDINE KINASE"/>
    <property type="match status" value="1"/>
</dbReference>
<sequence length="320" mass="35780">MSFNDQIVRVQTIETIRTLVADAIKRRLTEQTLHNRVTELHKTNKALNETQKQLLRSERMASIGQLAAGVAHEINNPIGYVASNLDTLSEYLDLFTSLANQVPSLKDNLANNADALQQQIEQIYQVSIEEEFGYITKDSHDLLQETKKGLTRVKEIVAGLKTFSHMDEDTFTHFDLSEVISQALAVCWNQLKYKVEVIQHIAPDLFIKGNKGQIEQVLVNLFINALHAMGEEGGSLTIISYEHQDFIKLTVTDTGCGIEDSAINKMFDPFYTTKPVGLGTGLGLSISLNIIEKHQAKIDVKSKLNFGTCFTLTFPKAKLN</sequence>
<protein>
    <recommendedName>
        <fullName evidence="2">histidine kinase</fullName>
        <ecNumber evidence="2">2.7.13.3</ecNumber>
    </recommendedName>
</protein>
<dbReference type="SUPFAM" id="SSF47384">
    <property type="entry name" value="Homodimeric domain of signal transducing histidine kinase"/>
    <property type="match status" value="1"/>
</dbReference>
<evidence type="ECO:0000256" key="2">
    <source>
        <dbReference type="ARBA" id="ARBA00012438"/>
    </source>
</evidence>
<dbReference type="SUPFAM" id="SSF55874">
    <property type="entry name" value="ATPase domain of HSP90 chaperone/DNA topoisomerase II/histidine kinase"/>
    <property type="match status" value="1"/>
</dbReference>
<dbReference type="AlphaFoldDB" id="A0A0J8GV19"/>
<dbReference type="PROSITE" id="PS50109">
    <property type="entry name" value="HIS_KIN"/>
    <property type="match status" value="1"/>
</dbReference>
<evidence type="ECO:0000313" key="6">
    <source>
        <dbReference type="Proteomes" id="UP000037600"/>
    </source>
</evidence>
<dbReference type="InterPro" id="IPR005467">
    <property type="entry name" value="His_kinase_dom"/>
</dbReference>
<dbReference type="Pfam" id="PF02518">
    <property type="entry name" value="HATPase_c"/>
    <property type="match status" value="1"/>
</dbReference>
<dbReference type="SMART" id="SM00387">
    <property type="entry name" value="HATPase_c"/>
    <property type="match status" value="1"/>
</dbReference>
<comment type="caution">
    <text evidence="5">The sequence shown here is derived from an EMBL/GenBank/DDBJ whole genome shotgun (WGS) entry which is preliminary data.</text>
</comment>
<evidence type="ECO:0000313" key="5">
    <source>
        <dbReference type="EMBL" id="KMT66630.1"/>
    </source>
</evidence>
<keyword evidence="6" id="KW-1185">Reference proteome</keyword>
<dbReference type="InterPro" id="IPR003661">
    <property type="entry name" value="HisK_dim/P_dom"/>
</dbReference>
<dbReference type="PRINTS" id="PR00344">
    <property type="entry name" value="BCTRLSENSOR"/>
</dbReference>
<dbReference type="Gene3D" id="1.10.287.130">
    <property type="match status" value="1"/>
</dbReference>
<dbReference type="InterPro" id="IPR003594">
    <property type="entry name" value="HATPase_dom"/>
</dbReference>
<dbReference type="STRING" id="1513271.XM47_03080"/>
<comment type="catalytic activity">
    <reaction evidence="1">
        <text>ATP + protein L-histidine = ADP + protein N-phospho-L-histidine.</text>
        <dbReference type="EC" id="2.7.13.3"/>
    </reaction>
</comment>
<evidence type="ECO:0000256" key="3">
    <source>
        <dbReference type="ARBA" id="ARBA00022553"/>
    </source>
</evidence>
<dbReference type="Proteomes" id="UP000037600">
    <property type="component" value="Unassembled WGS sequence"/>
</dbReference>
<keyword evidence="3" id="KW-0597">Phosphoprotein</keyword>
<dbReference type="InterPro" id="IPR036890">
    <property type="entry name" value="HATPase_C_sf"/>
</dbReference>
<organism evidence="5 6">
    <name type="scientific">Catenovulum maritimum</name>
    <dbReference type="NCBI Taxonomy" id="1513271"/>
    <lineage>
        <taxon>Bacteria</taxon>
        <taxon>Pseudomonadati</taxon>
        <taxon>Pseudomonadota</taxon>
        <taxon>Gammaproteobacteria</taxon>
        <taxon>Alteromonadales</taxon>
        <taxon>Alteromonadaceae</taxon>
        <taxon>Catenovulum</taxon>
    </lineage>
</organism>
<dbReference type="InterPro" id="IPR004358">
    <property type="entry name" value="Sig_transdc_His_kin-like_C"/>
</dbReference>
<dbReference type="CDD" id="cd00082">
    <property type="entry name" value="HisKA"/>
    <property type="match status" value="1"/>
</dbReference>
<proteinExistence type="predicted"/>
<dbReference type="PANTHER" id="PTHR43065">
    <property type="entry name" value="SENSOR HISTIDINE KINASE"/>
    <property type="match status" value="1"/>
</dbReference>
<reference evidence="5 6" key="1">
    <citation type="submission" date="2015-04" db="EMBL/GenBank/DDBJ databases">
        <title>Draft Genome Sequence of the Novel Agar-Digesting Marine Bacterium Q1.</title>
        <authorList>
            <person name="Li Y."/>
            <person name="Li D."/>
            <person name="Chen G."/>
            <person name="Du Z."/>
        </authorList>
    </citation>
    <scope>NUCLEOTIDE SEQUENCE [LARGE SCALE GENOMIC DNA]</scope>
    <source>
        <strain evidence="5 6">Q1</strain>
    </source>
</reference>
<dbReference type="Gene3D" id="3.30.565.10">
    <property type="entry name" value="Histidine kinase-like ATPase, C-terminal domain"/>
    <property type="match status" value="1"/>
</dbReference>
<name>A0A0J8GV19_9ALTE</name>